<dbReference type="SUPFAM" id="SSF52540">
    <property type="entry name" value="P-loop containing nucleoside triphosphate hydrolases"/>
    <property type="match status" value="1"/>
</dbReference>
<dbReference type="GO" id="GO:0016887">
    <property type="term" value="F:ATP hydrolysis activity"/>
    <property type="evidence" value="ECO:0007669"/>
    <property type="project" value="InterPro"/>
</dbReference>
<dbReference type="PANTHER" id="PTHR43038:SF3">
    <property type="entry name" value="ABC TRANSPORTER G FAMILY MEMBER 20 ISOFORM X1"/>
    <property type="match status" value="1"/>
</dbReference>
<dbReference type="OrthoDB" id="8062484at2759"/>
<organism evidence="4 5">
    <name type="scientific">Folsomia candida</name>
    <name type="common">Springtail</name>
    <dbReference type="NCBI Taxonomy" id="158441"/>
    <lineage>
        <taxon>Eukaryota</taxon>
        <taxon>Metazoa</taxon>
        <taxon>Ecdysozoa</taxon>
        <taxon>Arthropoda</taxon>
        <taxon>Hexapoda</taxon>
        <taxon>Collembola</taxon>
        <taxon>Entomobryomorpha</taxon>
        <taxon>Isotomoidea</taxon>
        <taxon>Isotomidae</taxon>
        <taxon>Proisotominae</taxon>
        <taxon>Folsomia</taxon>
    </lineage>
</organism>
<keyword evidence="5" id="KW-1185">Reference proteome</keyword>
<gene>
    <name evidence="4" type="ORF">Fcan01_25065</name>
</gene>
<proteinExistence type="predicted"/>
<accession>A0A226D6L0</accession>
<feature type="domain" description="ABC transporter" evidence="3">
    <location>
        <begin position="59"/>
        <end position="156"/>
    </location>
</feature>
<feature type="compositionally biased region" description="Basic and acidic residues" evidence="2">
    <location>
        <begin position="317"/>
        <end position="337"/>
    </location>
</feature>
<evidence type="ECO:0000259" key="3">
    <source>
        <dbReference type="Pfam" id="PF00005"/>
    </source>
</evidence>
<evidence type="ECO:0000256" key="1">
    <source>
        <dbReference type="SAM" id="Coils"/>
    </source>
</evidence>
<feature type="coiled-coil region" evidence="1">
    <location>
        <begin position="184"/>
        <end position="229"/>
    </location>
</feature>
<evidence type="ECO:0000313" key="4">
    <source>
        <dbReference type="EMBL" id="OXA40291.1"/>
    </source>
</evidence>
<evidence type="ECO:0000256" key="2">
    <source>
        <dbReference type="SAM" id="MobiDB-lite"/>
    </source>
</evidence>
<protein>
    <submittedName>
        <fullName evidence="4">ABC transporter G family member 23</fullName>
    </submittedName>
</protein>
<reference evidence="4 5" key="1">
    <citation type="submission" date="2015-12" db="EMBL/GenBank/DDBJ databases">
        <title>The genome of Folsomia candida.</title>
        <authorList>
            <person name="Faddeeva A."/>
            <person name="Derks M.F."/>
            <person name="Anvar Y."/>
            <person name="Smit S."/>
            <person name="Van Straalen N."/>
            <person name="Roelofs D."/>
        </authorList>
    </citation>
    <scope>NUCLEOTIDE SEQUENCE [LARGE SCALE GENOMIC DNA]</scope>
    <source>
        <strain evidence="4 5">VU population</strain>
        <tissue evidence="4">Whole body</tissue>
    </source>
</reference>
<sequence>MRLFVSQLRTSWTEWMWQDIRRTDRDNRNRFSPSYIGPQGEDPINFWGQPDHTPFGDRGKTTLLSCIVGIQQLNEGQIELFGKNVSTFRNGMPGGLIGYMPQETSLYETFTILETFIYYGRLYCIPMPTQHSPRKDESHDTSAMTNSSAELATNFTNLSNIISNKFEDLSKELLNKVGSIVDRVTILEKRQDRIEKKIDEIAADVHSEIAQVREEMQEQTRRLHKVLNIVMMGVQETKEGIAAATKVMGIILPAWTEALPNIRIGDPNRKSPHPRPLRVTLRNAQEKSEALRNCWKLKDHQDLKTIAVRRDLTRKQQEEWKDNYSRERTSKMTTRQDSKRKRNDNATSSESQTRAAKQHKAGDNSIMDED</sequence>
<keyword evidence="1" id="KW-0175">Coiled coil</keyword>
<dbReference type="PANTHER" id="PTHR43038">
    <property type="entry name" value="ATP-BINDING CASSETTE, SUB-FAMILY H, MEMBER 1"/>
    <property type="match status" value="1"/>
</dbReference>
<dbReference type="AlphaFoldDB" id="A0A226D6L0"/>
<dbReference type="InterPro" id="IPR027417">
    <property type="entry name" value="P-loop_NTPase"/>
</dbReference>
<comment type="caution">
    <text evidence="4">The sequence shown here is derived from an EMBL/GenBank/DDBJ whole genome shotgun (WGS) entry which is preliminary data.</text>
</comment>
<dbReference type="Gene3D" id="3.40.50.300">
    <property type="entry name" value="P-loop containing nucleotide triphosphate hydrolases"/>
    <property type="match status" value="1"/>
</dbReference>
<dbReference type="Proteomes" id="UP000198287">
    <property type="component" value="Unassembled WGS sequence"/>
</dbReference>
<name>A0A226D6L0_FOLCA</name>
<feature type="compositionally biased region" description="Polar residues" evidence="2">
    <location>
        <begin position="345"/>
        <end position="355"/>
    </location>
</feature>
<dbReference type="EMBL" id="LNIX01000034">
    <property type="protein sequence ID" value="OXA40291.1"/>
    <property type="molecule type" value="Genomic_DNA"/>
</dbReference>
<dbReference type="GO" id="GO:0005524">
    <property type="term" value="F:ATP binding"/>
    <property type="evidence" value="ECO:0007669"/>
    <property type="project" value="InterPro"/>
</dbReference>
<dbReference type="InterPro" id="IPR003439">
    <property type="entry name" value="ABC_transporter-like_ATP-bd"/>
</dbReference>
<feature type="region of interest" description="Disordered" evidence="2">
    <location>
        <begin position="317"/>
        <end position="370"/>
    </location>
</feature>
<evidence type="ECO:0000313" key="5">
    <source>
        <dbReference type="Proteomes" id="UP000198287"/>
    </source>
</evidence>
<dbReference type="Pfam" id="PF00005">
    <property type="entry name" value="ABC_tran"/>
    <property type="match status" value="1"/>
</dbReference>